<dbReference type="Proteomes" id="UP001497623">
    <property type="component" value="Unassembled WGS sequence"/>
</dbReference>
<dbReference type="Pfam" id="PF17791">
    <property type="entry name" value="MG3"/>
    <property type="match status" value="1"/>
</dbReference>
<keyword evidence="4" id="KW-1185">Reference proteome</keyword>
<dbReference type="InterPro" id="IPR041555">
    <property type="entry name" value="MG3"/>
</dbReference>
<accession>A0AAV2S9F6</accession>
<dbReference type="PANTHER" id="PTHR11412:SF146">
    <property type="entry name" value="CD109 ANTIGEN"/>
    <property type="match status" value="1"/>
</dbReference>
<dbReference type="SMART" id="SM01359">
    <property type="entry name" value="A2M_N_2"/>
    <property type="match status" value="1"/>
</dbReference>
<feature type="region of interest" description="Disordered" evidence="1">
    <location>
        <begin position="237"/>
        <end position="256"/>
    </location>
</feature>
<dbReference type="Gene3D" id="2.60.40.1940">
    <property type="match status" value="1"/>
</dbReference>
<reference evidence="3 4" key="1">
    <citation type="submission" date="2024-05" db="EMBL/GenBank/DDBJ databases">
        <authorList>
            <person name="Wallberg A."/>
        </authorList>
    </citation>
    <scope>NUCLEOTIDE SEQUENCE [LARGE SCALE GENOMIC DNA]</scope>
</reference>
<dbReference type="Gene3D" id="2.60.40.1930">
    <property type="match status" value="2"/>
</dbReference>
<evidence type="ECO:0000313" key="4">
    <source>
        <dbReference type="Proteomes" id="UP001497623"/>
    </source>
</evidence>
<dbReference type="Gene3D" id="2.60.40.10">
    <property type="entry name" value="Immunoglobulins"/>
    <property type="match status" value="1"/>
</dbReference>
<dbReference type="AlphaFoldDB" id="A0AAV2S9F6"/>
<dbReference type="InterPro" id="IPR050473">
    <property type="entry name" value="A2M/Complement_sys"/>
</dbReference>
<dbReference type="EMBL" id="CAXKWB010054562">
    <property type="protein sequence ID" value="CAL4175988.1"/>
    <property type="molecule type" value="Genomic_DNA"/>
</dbReference>
<gene>
    <name evidence="3" type="ORF">MNOR_LOCUS34712</name>
</gene>
<evidence type="ECO:0000313" key="3">
    <source>
        <dbReference type="EMBL" id="CAL4175988.1"/>
    </source>
</evidence>
<organism evidence="3 4">
    <name type="scientific">Meganyctiphanes norvegica</name>
    <name type="common">Northern krill</name>
    <name type="synonym">Thysanopoda norvegica</name>
    <dbReference type="NCBI Taxonomy" id="48144"/>
    <lineage>
        <taxon>Eukaryota</taxon>
        <taxon>Metazoa</taxon>
        <taxon>Ecdysozoa</taxon>
        <taxon>Arthropoda</taxon>
        <taxon>Crustacea</taxon>
        <taxon>Multicrustacea</taxon>
        <taxon>Malacostraca</taxon>
        <taxon>Eumalacostraca</taxon>
        <taxon>Eucarida</taxon>
        <taxon>Euphausiacea</taxon>
        <taxon>Euphausiidae</taxon>
        <taxon>Meganyctiphanes</taxon>
    </lineage>
</organism>
<evidence type="ECO:0000256" key="1">
    <source>
        <dbReference type="SAM" id="MobiDB-lite"/>
    </source>
</evidence>
<sequence length="461" mass="51770">MPRLGVVSLDLQLPTLPPEGWWTARVQAGRQIHEKKFLVKHFYEPLYEIFVEMPAYHLTTDDSIGGTLTGSYATDKPILGNATLIYSVKQPYTKTDDEFIEIATQHLNNVDVEEDFSLSLNEVAGKVEDLDRAEIKVDVEFTAHFTMIKSHSHSRTRIIRPNVKLSFSGTPPYVFKPGMPFMQYITVMYADGEPLETDRLESSSLSLLATVTTTQGKQVTLPEIKIPSLANHYQESHDARDALAAEASSTDESLEEEEQDLNRIDIGHAERFFTLHAQYQEFEQYRKLGIYRFEFPIPANTVALRIDAQYVESAPEDEPSAEGATTLGFSAFERLRATAHESGPHSPQIHLSTSTHDATVGHFAVMHVRRNFHTDRFNYMILSKGLMIYSSSEPTGLSNIITFSITVSASMSPQFTIVVYAMTADAEVIADSLTVPVTSFDNMQIDLNINQHKDHSKKTVE</sequence>
<name>A0AAV2S9F6_MEGNR</name>
<dbReference type="InterPro" id="IPR011625">
    <property type="entry name" value="A2M_N_BRD"/>
</dbReference>
<protein>
    <recommendedName>
        <fullName evidence="2">Alpha-2-macroglobulin bait region domain-containing protein</fullName>
    </recommendedName>
</protein>
<evidence type="ECO:0000259" key="2">
    <source>
        <dbReference type="SMART" id="SM01359"/>
    </source>
</evidence>
<dbReference type="InterPro" id="IPR013783">
    <property type="entry name" value="Ig-like_fold"/>
</dbReference>
<proteinExistence type="predicted"/>
<dbReference type="Pfam" id="PF07703">
    <property type="entry name" value="A2M_BRD"/>
    <property type="match status" value="1"/>
</dbReference>
<comment type="caution">
    <text evidence="3">The sequence shown here is derived from an EMBL/GenBank/DDBJ whole genome shotgun (WGS) entry which is preliminary data.</text>
</comment>
<feature type="non-terminal residue" evidence="3">
    <location>
        <position position="461"/>
    </location>
</feature>
<feature type="domain" description="Alpha-2-macroglobulin bait region" evidence="2">
    <location>
        <begin position="349"/>
        <end position="461"/>
    </location>
</feature>
<dbReference type="PANTHER" id="PTHR11412">
    <property type="entry name" value="MACROGLOBULIN / COMPLEMENT"/>
    <property type="match status" value="1"/>
</dbReference>